<reference evidence="2 3" key="1">
    <citation type="submission" date="2020-08" db="EMBL/GenBank/DDBJ databases">
        <title>A Genomic Blueprint of the Chicken Gut Microbiome.</title>
        <authorList>
            <person name="Gilroy R."/>
            <person name="Ravi A."/>
            <person name="Getino M."/>
            <person name="Pursley I."/>
            <person name="Horton D.L."/>
            <person name="Alikhan N.-F."/>
            <person name="Baker D."/>
            <person name="Gharbi K."/>
            <person name="Hall N."/>
            <person name="Watson M."/>
            <person name="Adriaenssens E.M."/>
            <person name="Foster-Nyarko E."/>
            <person name="Jarju S."/>
            <person name="Secka A."/>
            <person name="Antonio M."/>
            <person name="Oren A."/>
            <person name="Chaudhuri R."/>
            <person name="La Ragione R.M."/>
            <person name="Hildebrand F."/>
            <person name="Pallen M.J."/>
        </authorList>
    </citation>
    <scope>NUCLEOTIDE SEQUENCE [LARGE SCALE GENOMIC DNA]</scope>
    <source>
        <strain evidence="2 3">Sa2BVA9</strain>
    </source>
</reference>
<feature type="transmembrane region" description="Helical" evidence="1">
    <location>
        <begin position="103"/>
        <end position="129"/>
    </location>
</feature>
<keyword evidence="1" id="KW-0472">Membrane</keyword>
<feature type="transmembrane region" description="Helical" evidence="1">
    <location>
        <begin position="316"/>
        <end position="335"/>
    </location>
</feature>
<keyword evidence="1" id="KW-1133">Transmembrane helix</keyword>
<feature type="transmembrane region" description="Helical" evidence="1">
    <location>
        <begin position="383"/>
        <end position="405"/>
    </location>
</feature>
<feature type="transmembrane region" description="Helical" evidence="1">
    <location>
        <begin position="173"/>
        <end position="191"/>
    </location>
</feature>
<dbReference type="RefSeq" id="WP_191799593.1">
    <property type="nucleotide sequence ID" value="NZ_JACSQL010000003.1"/>
</dbReference>
<organism evidence="2 3">
    <name type="scientific">Paenibacillus gallinarum</name>
    <dbReference type="NCBI Taxonomy" id="2762232"/>
    <lineage>
        <taxon>Bacteria</taxon>
        <taxon>Bacillati</taxon>
        <taxon>Bacillota</taxon>
        <taxon>Bacilli</taxon>
        <taxon>Bacillales</taxon>
        <taxon>Paenibacillaceae</taxon>
        <taxon>Paenibacillus</taxon>
    </lineage>
</organism>
<comment type="caution">
    <text evidence="2">The sequence shown here is derived from an EMBL/GenBank/DDBJ whole genome shotgun (WGS) entry which is preliminary data.</text>
</comment>
<evidence type="ECO:0000313" key="2">
    <source>
        <dbReference type="EMBL" id="MBD7968356.1"/>
    </source>
</evidence>
<gene>
    <name evidence="2" type="ORF">H9647_09790</name>
</gene>
<proteinExistence type="predicted"/>
<feature type="transmembrane region" description="Helical" evidence="1">
    <location>
        <begin position="197"/>
        <end position="216"/>
    </location>
</feature>
<evidence type="ECO:0000256" key="1">
    <source>
        <dbReference type="SAM" id="Phobius"/>
    </source>
</evidence>
<keyword evidence="1" id="KW-0812">Transmembrane</keyword>
<evidence type="ECO:0000313" key="3">
    <source>
        <dbReference type="Proteomes" id="UP000608071"/>
    </source>
</evidence>
<keyword evidence="3" id="KW-1185">Reference proteome</keyword>
<feature type="transmembrane region" description="Helical" evidence="1">
    <location>
        <begin position="141"/>
        <end position="161"/>
    </location>
</feature>
<sequence length="415" mass="47390">MVQITPQMIFCRRFRTYIEQQRKALATVVDWIVMLYILIPGLLIGGGIYIDFWTDPLPVWSESIPLSLFAILIWFLFSGKLLLFLEDADVLFLRQQQTWMKKIMFRGVLVSSLMNIGKGCLLSVLVLPFMVRNFEFFLEDWIIFFIYIAVLSCVSGLAGRIVSVSNSGWKGKFRSLLPDVAAILLIIISTLNHAFLLSVAGIPLITLLAALLLWLVRRRIRMTGTFMRDVEEDNTTKMGLTGKLLSQATEKPTKSTSKTWLFTKSQRLYKGQPEKRLANAGIKAFLRKKETLLMYMQISFIGIPAIWLPPIYIKCIVFVLILFMIAYWLFIRWHIFSNSDYLKVLPYTEVQHQSAAVLAVRTLYSFPAFLLSAAFGLSVQTGIYGISLAIATTAFSIWIVPRMAIIATYRQKSKE</sequence>
<protein>
    <submittedName>
        <fullName evidence="2">ABC transporter permease</fullName>
    </submittedName>
</protein>
<dbReference type="Proteomes" id="UP000608071">
    <property type="component" value="Unassembled WGS sequence"/>
</dbReference>
<dbReference type="Pfam" id="PF05975">
    <property type="entry name" value="EcsB"/>
    <property type="match status" value="1"/>
</dbReference>
<feature type="transmembrane region" description="Helical" evidence="1">
    <location>
        <begin position="292"/>
        <end position="310"/>
    </location>
</feature>
<accession>A0ABR8SXV0</accession>
<feature type="transmembrane region" description="Helical" evidence="1">
    <location>
        <begin position="24"/>
        <end position="44"/>
    </location>
</feature>
<feature type="transmembrane region" description="Helical" evidence="1">
    <location>
        <begin position="64"/>
        <end position="83"/>
    </location>
</feature>
<dbReference type="EMBL" id="JACSQL010000003">
    <property type="protein sequence ID" value="MBD7968356.1"/>
    <property type="molecule type" value="Genomic_DNA"/>
</dbReference>
<name>A0ABR8SXV0_9BACL</name>
<feature type="transmembrane region" description="Helical" evidence="1">
    <location>
        <begin position="356"/>
        <end position="377"/>
    </location>
</feature>
<dbReference type="InterPro" id="IPR010288">
    <property type="entry name" value="EcsB_ABC"/>
</dbReference>